<dbReference type="PANTHER" id="PTHR12631:SF10">
    <property type="entry name" value="BETA-XYLOSIDASE-LIKE PROTEIN-RELATED"/>
    <property type="match status" value="1"/>
</dbReference>
<dbReference type="Gene3D" id="3.20.20.80">
    <property type="entry name" value="Glycosidases"/>
    <property type="match status" value="1"/>
</dbReference>
<dbReference type="EMBL" id="CP054856">
    <property type="protein sequence ID" value="QVM83217.1"/>
    <property type="molecule type" value="Genomic_DNA"/>
</dbReference>
<name>A0ABX8E254_9SPHN</name>
<dbReference type="InterPro" id="IPR051923">
    <property type="entry name" value="Glycosyl_Hydrolase_39"/>
</dbReference>
<feature type="signal peptide" evidence="1">
    <location>
        <begin position="1"/>
        <end position="27"/>
    </location>
</feature>
<accession>A0ABX8E254</accession>
<feature type="chain" id="PRO_5045816279" description="Glycoside hydrolase family 5 domain-containing protein" evidence="1">
    <location>
        <begin position="28"/>
        <end position="575"/>
    </location>
</feature>
<organism evidence="2 3">
    <name type="scientific">Novosphingobium decolorationis</name>
    <dbReference type="NCBI Taxonomy" id="2698673"/>
    <lineage>
        <taxon>Bacteria</taxon>
        <taxon>Pseudomonadati</taxon>
        <taxon>Pseudomonadota</taxon>
        <taxon>Alphaproteobacteria</taxon>
        <taxon>Sphingomonadales</taxon>
        <taxon>Sphingomonadaceae</taxon>
        <taxon>Novosphingobium</taxon>
    </lineage>
</organism>
<dbReference type="SUPFAM" id="SSF51445">
    <property type="entry name" value="(Trans)glycosidases"/>
    <property type="match status" value="1"/>
</dbReference>
<keyword evidence="3" id="KW-1185">Reference proteome</keyword>
<dbReference type="RefSeq" id="WP_213502534.1">
    <property type="nucleotide sequence ID" value="NZ_CP054856.1"/>
</dbReference>
<protein>
    <recommendedName>
        <fullName evidence="4">Glycoside hydrolase family 5 domain-containing protein</fullName>
    </recommendedName>
</protein>
<evidence type="ECO:0000313" key="3">
    <source>
        <dbReference type="Proteomes" id="UP000677126"/>
    </source>
</evidence>
<dbReference type="Proteomes" id="UP000677126">
    <property type="component" value="Chromosome"/>
</dbReference>
<evidence type="ECO:0000256" key="1">
    <source>
        <dbReference type="SAM" id="SignalP"/>
    </source>
</evidence>
<proteinExistence type="predicted"/>
<sequence>MLRSHLPIWALALVAGLWPALAVDAFAAPLSGFCNPQNPGTQGTRLGAASNFAQGWSPATLKAASRLGVRRFRDSLRWKDIERTKGSYRFEGARDLYPDELSRQGAHLTLTLNWGNPLYDGGETPHSAEALAAFGRFARAAVQRFPAIDTLEIGNEVNGANFVKGKVKADGLLRRADYHLAMVRAASLAVKAERPDITVLGGATHSLPAGFLWPLLEKDRTGVIEGLALHPYTTPIDQLPAQFALLCQSPALGTRSLHVTEFSSARPSQAPDDLVRAFAALASLGATEVDWYPLNPRGDRQAPLIDQAGRITPVGQAFRFVGEHLAGHPVRRLPADDFTFAAAFGPRAWVLWGAPRTLRITAPGVRAYDAQGRALPGDELNLAETRALILLADQPQTRPPFALGCQTQIADSRLQFAYPFPHEGAPSEDPFRRLARIDGVDRPLTAMPGQERRGVPWTPYLSLAAHRGVRLDGTSLRPAFGGTDGALVQSIAIAPNTGVELDLELTPTSGALDVQLRLGAQELDAFTLTAPVHLTRRLHSERGARLEVIVASASGATPASADYRIRLSQPGRCPA</sequence>
<keyword evidence="1" id="KW-0732">Signal</keyword>
<reference evidence="2 3" key="1">
    <citation type="journal article" date="2021" name="Int. J. Syst. Evol. Microbiol.">
        <title>Novosphingobium decolorationis sp. nov., an aniline blue-decolourizing bacterium isolated from East Pacific sediment.</title>
        <authorList>
            <person name="Chen X."/>
            <person name="Dong B."/>
            <person name="Chen T."/>
            <person name="Ren N."/>
            <person name="Wang J."/>
            <person name="Xu Y."/>
            <person name="Yang J."/>
            <person name="Zhu S."/>
            <person name="Chen J."/>
        </authorList>
    </citation>
    <scope>NUCLEOTIDE SEQUENCE [LARGE SCALE GENOMIC DNA]</scope>
    <source>
        <strain evidence="2 3">502str22</strain>
    </source>
</reference>
<evidence type="ECO:0008006" key="4">
    <source>
        <dbReference type="Google" id="ProtNLM"/>
    </source>
</evidence>
<gene>
    <name evidence="2" type="ORF">HT578_05395</name>
</gene>
<evidence type="ECO:0000313" key="2">
    <source>
        <dbReference type="EMBL" id="QVM83217.1"/>
    </source>
</evidence>
<dbReference type="PANTHER" id="PTHR12631">
    <property type="entry name" value="ALPHA-L-IDURONIDASE"/>
    <property type="match status" value="1"/>
</dbReference>
<dbReference type="InterPro" id="IPR017853">
    <property type="entry name" value="GH"/>
</dbReference>